<evidence type="ECO:0000313" key="3">
    <source>
        <dbReference type="EMBL" id="SMC23009.1"/>
    </source>
</evidence>
<dbReference type="PANTHER" id="PTHR10587">
    <property type="entry name" value="GLYCOSYL TRANSFERASE-RELATED"/>
    <property type="match status" value="1"/>
</dbReference>
<dbReference type="OrthoDB" id="258610at2"/>
<evidence type="ECO:0000256" key="1">
    <source>
        <dbReference type="SAM" id="Phobius"/>
    </source>
</evidence>
<dbReference type="SUPFAM" id="SSF88713">
    <property type="entry name" value="Glycoside hydrolase/deacetylase"/>
    <property type="match status" value="1"/>
</dbReference>
<dbReference type="AlphaFoldDB" id="A0A1W1XGD3"/>
<keyword evidence="1" id="KW-0472">Membrane</keyword>
<keyword evidence="4" id="KW-1185">Reference proteome</keyword>
<name>A0A1W1XGD3_9CLOT</name>
<dbReference type="EMBL" id="FWXH01000004">
    <property type="protein sequence ID" value="SMC23009.1"/>
    <property type="molecule type" value="Genomic_DNA"/>
</dbReference>
<dbReference type="PROSITE" id="PS51677">
    <property type="entry name" value="NODB"/>
    <property type="match status" value="1"/>
</dbReference>
<gene>
    <name evidence="3" type="ORF">SAMN02745134_01788</name>
</gene>
<sequence length="286" mass="32409">MLNLDKTKNKNILTNRIKIIILFSLIILIILTAIFIVFTKNKHNDNIKRSHHERHKNSIISKRESIVPPKNVKMTPGEVAPWNVKRTDGRKMAYLTFDDGPSINTTSILQILDKNKIKANFFIIGSNAERYPDLVMKEADDGEIIGNHTYSHQLNYKEGPENFVKDLNKCDGILKSILGNRYTSELVRFPGGSFDGKMHPGRLASFRDAATKAGYRYIDWNDETNDSESLDPSVPYLLDQLKKNTVGKNVVVVLMHDAGAKKNTVQALQQVIDYLKSQGFSFDTVE</sequence>
<dbReference type="InterPro" id="IPR002509">
    <property type="entry name" value="NODB_dom"/>
</dbReference>
<keyword evidence="1" id="KW-0812">Transmembrane</keyword>
<feature type="domain" description="NodB homology" evidence="2">
    <location>
        <begin position="91"/>
        <end position="283"/>
    </location>
</feature>
<dbReference type="Proteomes" id="UP000192468">
    <property type="component" value="Unassembled WGS sequence"/>
</dbReference>
<dbReference type="Pfam" id="PF01522">
    <property type="entry name" value="Polysacc_deac_1"/>
    <property type="match status" value="1"/>
</dbReference>
<dbReference type="PANTHER" id="PTHR10587:SF125">
    <property type="entry name" value="POLYSACCHARIDE DEACETYLASE YHEN-RELATED"/>
    <property type="match status" value="1"/>
</dbReference>
<organism evidence="3 4">
    <name type="scientific">Clostridium acidisoli DSM 12555</name>
    <dbReference type="NCBI Taxonomy" id="1121291"/>
    <lineage>
        <taxon>Bacteria</taxon>
        <taxon>Bacillati</taxon>
        <taxon>Bacillota</taxon>
        <taxon>Clostridia</taxon>
        <taxon>Eubacteriales</taxon>
        <taxon>Clostridiaceae</taxon>
        <taxon>Clostridium</taxon>
    </lineage>
</organism>
<feature type="transmembrane region" description="Helical" evidence="1">
    <location>
        <begin position="20"/>
        <end position="38"/>
    </location>
</feature>
<dbReference type="InterPro" id="IPR050248">
    <property type="entry name" value="Polysacc_deacetylase_ArnD"/>
</dbReference>
<proteinExistence type="predicted"/>
<dbReference type="InterPro" id="IPR011330">
    <property type="entry name" value="Glyco_hydro/deAcase_b/a-brl"/>
</dbReference>
<dbReference type="GO" id="GO:0016810">
    <property type="term" value="F:hydrolase activity, acting on carbon-nitrogen (but not peptide) bonds"/>
    <property type="evidence" value="ECO:0007669"/>
    <property type="project" value="InterPro"/>
</dbReference>
<accession>A0A1W1XGD3</accession>
<keyword evidence="1" id="KW-1133">Transmembrane helix</keyword>
<evidence type="ECO:0000313" key="4">
    <source>
        <dbReference type="Proteomes" id="UP000192468"/>
    </source>
</evidence>
<dbReference type="RefSeq" id="WP_084115263.1">
    <property type="nucleotide sequence ID" value="NZ_FWXH01000004.1"/>
</dbReference>
<dbReference type="GO" id="GO:0005975">
    <property type="term" value="P:carbohydrate metabolic process"/>
    <property type="evidence" value="ECO:0007669"/>
    <property type="project" value="InterPro"/>
</dbReference>
<reference evidence="3 4" key="1">
    <citation type="submission" date="2017-04" db="EMBL/GenBank/DDBJ databases">
        <authorList>
            <person name="Afonso C.L."/>
            <person name="Miller P.J."/>
            <person name="Scott M.A."/>
            <person name="Spackman E."/>
            <person name="Goraichik I."/>
            <person name="Dimitrov K.M."/>
            <person name="Suarez D.L."/>
            <person name="Swayne D.E."/>
        </authorList>
    </citation>
    <scope>NUCLEOTIDE SEQUENCE [LARGE SCALE GENOMIC DNA]</scope>
    <source>
        <strain evidence="3 4">DSM 12555</strain>
    </source>
</reference>
<dbReference type="CDD" id="cd10944">
    <property type="entry name" value="CE4_SmPgdA_like"/>
    <property type="match status" value="1"/>
</dbReference>
<dbReference type="STRING" id="1121291.SAMN02745134_01788"/>
<protein>
    <submittedName>
        <fullName evidence="3">Peptidoglycan/xylan/chitin deacetylase, PgdA/CDA1 family</fullName>
    </submittedName>
</protein>
<evidence type="ECO:0000259" key="2">
    <source>
        <dbReference type="PROSITE" id="PS51677"/>
    </source>
</evidence>
<dbReference type="Gene3D" id="3.20.20.370">
    <property type="entry name" value="Glycoside hydrolase/deacetylase"/>
    <property type="match status" value="1"/>
</dbReference>